<keyword evidence="2" id="KW-0472">Membrane</keyword>
<evidence type="ECO:0000313" key="5">
    <source>
        <dbReference type="EMBL" id="SJM92909.1"/>
    </source>
</evidence>
<accession>A0A1R4H9L9</accession>
<dbReference type="Pfam" id="PF00593">
    <property type="entry name" value="TonB_dep_Rec_b-barrel"/>
    <property type="match status" value="1"/>
</dbReference>
<evidence type="ECO:0000313" key="6">
    <source>
        <dbReference type="Proteomes" id="UP000195442"/>
    </source>
</evidence>
<dbReference type="EMBL" id="FUKJ01000223">
    <property type="protein sequence ID" value="SJM92909.1"/>
    <property type="molecule type" value="Genomic_DNA"/>
</dbReference>
<gene>
    <name evidence="5" type="ORF">CRENPOLYSF2_30001</name>
</gene>
<protein>
    <recommendedName>
        <fullName evidence="4">TonB-dependent receptor-like beta-barrel domain-containing protein</fullName>
    </recommendedName>
</protein>
<dbReference type="InterPro" id="IPR000531">
    <property type="entry name" value="Beta-barrel_TonB"/>
</dbReference>
<dbReference type="Gene3D" id="2.40.170.20">
    <property type="entry name" value="TonB-dependent receptor, beta-barrel domain"/>
    <property type="match status" value="1"/>
</dbReference>
<name>A0A1R4H9L9_9GAMM</name>
<evidence type="ECO:0000256" key="1">
    <source>
        <dbReference type="ARBA" id="ARBA00004442"/>
    </source>
</evidence>
<proteinExistence type="predicted"/>
<dbReference type="GO" id="GO:0009279">
    <property type="term" value="C:cell outer membrane"/>
    <property type="evidence" value="ECO:0007669"/>
    <property type="project" value="UniProtKB-SubCell"/>
</dbReference>
<evidence type="ECO:0000256" key="3">
    <source>
        <dbReference type="ARBA" id="ARBA00023237"/>
    </source>
</evidence>
<dbReference type="AlphaFoldDB" id="A0A1R4H9L9"/>
<dbReference type="InterPro" id="IPR036942">
    <property type="entry name" value="Beta-barrel_TonB_sf"/>
</dbReference>
<organism evidence="5 6">
    <name type="scientific">Crenothrix polyspora</name>
    <dbReference type="NCBI Taxonomy" id="360316"/>
    <lineage>
        <taxon>Bacteria</taxon>
        <taxon>Pseudomonadati</taxon>
        <taxon>Pseudomonadota</taxon>
        <taxon>Gammaproteobacteria</taxon>
        <taxon>Methylococcales</taxon>
        <taxon>Crenotrichaceae</taxon>
        <taxon>Crenothrix</taxon>
    </lineage>
</organism>
<reference evidence="6" key="1">
    <citation type="submission" date="2017-02" db="EMBL/GenBank/DDBJ databases">
        <authorList>
            <person name="Daims H."/>
        </authorList>
    </citation>
    <scope>NUCLEOTIDE SEQUENCE [LARGE SCALE GENOMIC DNA]</scope>
</reference>
<keyword evidence="3" id="KW-0998">Cell outer membrane</keyword>
<keyword evidence="6" id="KW-1185">Reference proteome</keyword>
<feature type="domain" description="TonB-dependent receptor-like beta-barrel" evidence="4">
    <location>
        <begin position="2"/>
        <end position="110"/>
    </location>
</feature>
<dbReference type="Proteomes" id="UP000195442">
    <property type="component" value="Unassembled WGS sequence"/>
</dbReference>
<sequence length="137" mass="15300">MRVQGLEMAWRYVVASNASVGTDYTYTDSHNAQTGHNLINTPPHNARFFGDWQASVLPVMLHLEGIYTSGWQWQTPANTSVGVDDSFRVNLQMSYNIKQNAQVYVRGENLNNNRNPMTPTYGTPGVAVYGGIKLSLF</sequence>
<comment type="subcellular location">
    <subcellularLocation>
        <location evidence="1">Cell outer membrane</location>
    </subcellularLocation>
</comment>
<dbReference type="SUPFAM" id="SSF56935">
    <property type="entry name" value="Porins"/>
    <property type="match status" value="1"/>
</dbReference>
<evidence type="ECO:0000256" key="2">
    <source>
        <dbReference type="ARBA" id="ARBA00023136"/>
    </source>
</evidence>
<evidence type="ECO:0000259" key="4">
    <source>
        <dbReference type="Pfam" id="PF00593"/>
    </source>
</evidence>